<dbReference type="STRING" id="6280.A0A0N4T546"/>
<keyword evidence="7 8" id="KW-0472">Membrane</keyword>
<feature type="signal peptide" evidence="10">
    <location>
        <begin position="1"/>
        <end position="18"/>
    </location>
</feature>
<reference evidence="11 12" key="2">
    <citation type="submission" date="2018-11" db="EMBL/GenBank/DDBJ databases">
        <authorList>
            <consortium name="Pathogen Informatics"/>
        </authorList>
    </citation>
    <scope>NUCLEOTIDE SEQUENCE [LARGE SCALE GENOMIC DNA]</scope>
</reference>
<dbReference type="EMBL" id="UZAD01000856">
    <property type="protein sequence ID" value="VDN84483.1"/>
    <property type="molecule type" value="Genomic_DNA"/>
</dbReference>
<keyword evidence="12" id="KW-1185">Reference proteome</keyword>
<dbReference type="GO" id="GO:0016020">
    <property type="term" value="C:membrane"/>
    <property type="evidence" value="ECO:0007669"/>
    <property type="project" value="UniProtKB-SubCell"/>
</dbReference>
<evidence type="ECO:0000256" key="7">
    <source>
        <dbReference type="ARBA" id="ARBA00023136"/>
    </source>
</evidence>
<evidence type="ECO:0000256" key="4">
    <source>
        <dbReference type="ARBA" id="ARBA00022692"/>
    </source>
</evidence>
<dbReference type="Proteomes" id="UP000278627">
    <property type="component" value="Unassembled WGS sequence"/>
</dbReference>
<feature type="repeat" description="Solcar" evidence="8">
    <location>
        <begin position="85"/>
        <end position="181"/>
    </location>
</feature>
<comment type="similarity">
    <text evidence="2 9">Belongs to the mitochondrial carrier (TC 2.A.29) family.</text>
</comment>
<proteinExistence type="inferred from homology"/>
<keyword evidence="6" id="KW-1133">Transmembrane helix</keyword>
<organism evidence="13">
    <name type="scientific">Brugia pahangi</name>
    <name type="common">Filarial nematode worm</name>
    <dbReference type="NCBI Taxonomy" id="6280"/>
    <lineage>
        <taxon>Eukaryota</taxon>
        <taxon>Metazoa</taxon>
        <taxon>Ecdysozoa</taxon>
        <taxon>Nematoda</taxon>
        <taxon>Chromadorea</taxon>
        <taxon>Rhabditida</taxon>
        <taxon>Spirurina</taxon>
        <taxon>Spiruromorpha</taxon>
        <taxon>Filarioidea</taxon>
        <taxon>Onchocercidae</taxon>
        <taxon>Brugia</taxon>
    </lineage>
</organism>
<keyword evidence="4 8" id="KW-0812">Transmembrane</keyword>
<evidence type="ECO:0000256" key="2">
    <source>
        <dbReference type="ARBA" id="ARBA00006375"/>
    </source>
</evidence>
<evidence type="ECO:0000256" key="8">
    <source>
        <dbReference type="PROSITE-ProRule" id="PRU00282"/>
    </source>
</evidence>
<gene>
    <name evidence="11" type="ORF">BPAG_LOCUS3297</name>
</gene>
<dbReference type="InterPro" id="IPR023395">
    <property type="entry name" value="MCP_dom_sf"/>
</dbReference>
<dbReference type="Gene3D" id="1.50.40.10">
    <property type="entry name" value="Mitochondrial carrier domain"/>
    <property type="match status" value="1"/>
</dbReference>
<evidence type="ECO:0000256" key="6">
    <source>
        <dbReference type="ARBA" id="ARBA00022989"/>
    </source>
</evidence>
<dbReference type="AlphaFoldDB" id="A0A0N4T546"/>
<comment type="subcellular location">
    <subcellularLocation>
        <location evidence="1">Membrane</location>
        <topology evidence="1">Multi-pass membrane protein</topology>
    </subcellularLocation>
</comment>
<reference evidence="13" key="1">
    <citation type="submission" date="2017-02" db="UniProtKB">
        <authorList>
            <consortium name="WormBaseParasite"/>
        </authorList>
    </citation>
    <scope>IDENTIFICATION</scope>
</reference>
<dbReference type="WBParaSite" id="BPAG_0000332701-mRNA-1">
    <property type="protein sequence ID" value="BPAG_0000332701-mRNA-1"/>
    <property type="gene ID" value="BPAG_0000332701"/>
</dbReference>
<evidence type="ECO:0000256" key="9">
    <source>
        <dbReference type="RuleBase" id="RU000488"/>
    </source>
</evidence>
<dbReference type="PROSITE" id="PS50920">
    <property type="entry name" value="SOLCAR"/>
    <property type="match status" value="1"/>
</dbReference>
<keyword evidence="10" id="KW-0732">Signal</keyword>
<dbReference type="PANTHER" id="PTHR45618">
    <property type="entry name" value="MITOCHONDRIAL DICARBOXYLATE CARRIER-RELATED"/>
    <property type="match status" value="1"/>
</dbReference>
<protein>
    <submittedName>
        <fullName evidence="13">Mitochondrial carrier protein</fullName>
    </submittedName>
</protein>
<evidence type="ECO:0000313" key="11">
    <source>
        <dbReference type="EMBL" id="VDN84483.1"/>
    </source>
</evidence>
<dbReference type="InterPro" id="IPR050391">
    <property type="entry name" value="Mito_Metabolite_Transporter"/>
</dbReference>
<evidence type="ECO:0000256" key="5">
    <source>
        <dbReference type="ARBA" id="ARBA00022737"/>
    </source>
</evidence>
<evidence type="ECO:0000256" key="10">
    <source>
        <dbReference type="SAM" id="SignalP"/>
    </source>
</evidence>
<name>A0A0N4T546_BRUPA</name>
<keyword evidence="5" id="KW-0677">Repeat</keyword>
<accession>A0A0N4T546</accession>
<evidence type="ECO:0000256" key="3">
    <source>
        <dbReference type="ARBA" id="ARBA00022448"/>
    </source>
</evidence>
<keyword evidence="3 9" id="KW-0813">Transport</keyword>
<evidence type="ECO:0000313" key="12">
    <source>
        <dbReference type="Proteomes" id="UP000278627"/>
    </source>
</evidence>
<sequence length="249" mass="27973">MTTLITTTLLSLFASADALVVVWEKLAGPSKAGIYAGRSIFSISVRLESSSTCAEVGDEFWVLIGQMDVDEHQMNSSLTMRAIGSKYVLSCCASFVAESVTYPLDVIKTRLQMLPNRMEITKSDLQPPTMLRTTWHICKIGSLSLKSENFRSLFSGLTPAIYRHLIYTGFRMGIYETMRFAIFDKEKQKIFPIWQSAICGLVSGAVAQFLASPTDLIKVQMQAKRLRKSDNVQPRLSFYNISYKMFKVS</sequence>
<evidence type="ECO:0000313" key="13">
    <source>
        <dbReference type="WBParaSite" id="BPAG_0000332701-mRNA-1"/>
    </source>
</evidence>
<feature type="chain" id="PRO_5043121770" evidence="10">
    <location>
        <begin position="19"/>
        <end position="249"/>
    </location>
</feature>
<dbReference type="InterPro" id="IPR018108">
    <property type="entry name" value="MCP_transmembrane"/>
</dbReference>
<dbReference type="SUPFAM" id="SSF103506">
    <property type="entry name" value="Mitochondrial carrier"/>
    <property type="match status" value="1"/>
</dbReference>
<dbReference type="Pfam" id="PF00153">
    <property type="entry name" value="Mito_carr"/>
    <property type="match status" value="2"/>
</dbReference>
<evidence type="ECO:0000256" key="1">
    <source>
        <dbReference type="ARBA" id="ARBA00004141"/>
    </source>
</evidence>